<organism evidence="1 2">
    <name type="scientific">Bacteroides faecichinchillae</name>
    <dbReference type="NCBI Taxonomy" id="871325"/>
    <lineage>
        <taxon>Bacteria</taxon>
        <taxon>Pseudomonadati</taxon>
        <taxon>Bacteroidota</taxon>
        <taxon>Bacteroidia</taxon>
        <taxon>Bacteroidales</taxon>
        <taxon>Bacteroidaceae</taxon>
        <taxon>Bacteroides</taxon>
    </lineage>
</organism>
<proteinExistence type="predicted"/>
<accession>A0A1M5GF81</accession>
<dbReference type="AlphaFoldDB" id="A0A1M5GF81"/>
<protein>
    <submittedName>
        <fullName evidence="1">Uncharacterized protein</fullName>
    </submittedName>
</protein>
<feature type="non-terminal residue" evidence="1">
    <location>
        <position position="1"/>
    </location>
</feature>
<dbReference type="Pfam" id="PF12725">
    <property type="entry name" value="DUF3810"/>
    <property type="match status" value="1"/>
</dbReference>
<dbReference type="Proteomes" id="UP000184436">
    <property type="component" value="Unassembled WGS sequence"/>
</dbReference>
<name>A0A1M5GF81_9BACE</name>
<sequence>YSANLYVFRHFLYHGRHLEQLSEITSELDDRVKADFQKIREHWMELRNEKIDHAASKMNDAYLKTNKVEKGIEDYHGVVKHVMDLSLDSAFQRKWNLNSE</sequence>
<gene>
    <name evidence="1" type="ORF">SAMN05444349_1618</name>
</gene>
<evidence type="ECO:0000313" key="1">
    <source>
        <dbReference type="EMBL" id="SHG02384.1"/>
    </source>
</evidence>
<dbReference type="OrthoDB" id="1048788at2"/>
<dbReference type="InterPro" id="IPR024294">
    <property type="entry name" value="DUF3810"/>
</dbReference>
<evidence type="ECO:0000313" key="2">
    <source>
        <dbReference type="Proteomes" id="UP000184436"/>
    </source>
</evidence>
<dbReference type="RefSeq" id="WP_139262205.1">
    <property type="nucleotide sequence ID" value="NZ_FQVD01000061.1"/>
</dbReference>
<keyword evidence="2" id="KW-1185">Reference proteome</keyword>
<dbReference type="EMBL" id="FQVD01000061">
    <property type="protein sequence ID" value="SHG02384.1"/>
    <property type="molecule type" value="Genomic_DNA"/>
</dbReference>
<reference evidence="1 2" key="1">
    <citation type="submission" date="2016-11" db="EMBL/GenBank/DDBJ databases">
        <authorList>
            <person name="Jaros S."/>
            <person name="Januszkiewicz K."/>
            <person name="Wedrychowicz H."/>
        </authorList>
    </citation>
    <scope>NUCLEOTIDE SEQUENCE [LARGE SCALE GENOMIC DNA]</scope>
    <source>
        <strain evidence="1 2">DSM 26883</strain>
    </source>
</reference>